<evidence type="ECO:0000256" key="10">
    <source>
        <dbReference type="ARBA" id="ARBA00022989"/>
    </source>
</evidence>
<keyword evidence="10 12" id="KW-1133">Transmembrane helix</keyword>
<keyword evidence="6" id="KW-0997">Cell inner membrane</keyword>
<dbReference type="CDD" id="cd06421">
    <property type="entry name" value="CESA_CelA_like"/>
    <property type="match status" value="1"/>
</dbReference>
<dbReference type="SUPFAM" id="SSF53448">
    <property type="entry name" value="Nucleotide-diphospho-sugar transferases"/>
    <property type="match status" value="1"/>
</dbReference>
<evidence type="ECO:0000256" key="5">
    <source>
        <dbReference type="ARBA" id="ARBA00022475"/>
    </source>
</evidence>
<dbReference type="GO" id="GO:0005886">
    <property type="term" value="C:plasma membrane"/>
    <property type="evidence" value="ECO:0007669"/>
    <property type="project" value="UniProtKB-SubCell"/>
</dbReference>
<evidence type="ECO:0000259" key="13">
    <source>
        <dbReference type="Pfam" id="PF13632"/>
    </source>
</evidence>
<feature type="transmembrane region" description="Helical" evidence="12">
    <location>
        <begin position="328"/>
        <end position="347"/>
    </location>
</feature>
<dbReference type="GO" id="GO:0016758">
    <property type="term" value="F:hexosyltransferase activity"/>
    <property type="evidence" value="ECO:0007669"/>
    <property type="project" value="TreeGrafter"/>
</dbReference>
<dbReference type="PANTHER" id="PTHR43867">
    <property type="entry name" value="CELLULOSE SYNTHASE CATALYTIC SUBUNIT A [UDP-FORMING]"/>
    <property type="match status" value="1"/>
</dbReference>
<evidence type="ECO:0000256" key="12">
    <source>
        <dbReference type="SAM" id="Phobius"/>
    </source>
</evidence>
<dbReference type="InterPro" id="IPR001173">
    <property type="entry name" value="Glyco_trans_2-like"/>
</dbReference>
<name>A0AAE3FM03_9CREN</name>
<proteinExistence type="inferred from homology"/>
<dbReference type="InterPro" id="IPR050321">
    <property type="entry name" value="Glycosyltr_2/OpgH_subfam"/>
</dbReference>
<evidence type="ECO:0000256" key="7">
    <source>
        <dbReference type="ARBA" id="ARBA00022676"/>
    </source>
</evidence>
<feature type="domain" description="Glycosyltransferase 2-like" evidence="13">
    <location>
        <begin position="158"/>
        <end position="366"/>
    </location>
</feature>
<sequence>MKISNLLFSLSPFLIAAIFTYLTLDSITTAILAFGVWLSMVIGFYIFLNFFILSIRSKKYSVKLVGKDINYKIAAFVTSYNEDPKIVEGTLMSVKTAIDGLGDVFLLDDSTKNEISTELKDFCIKNGIIYFHRDNRRGYKAGAINDALKSIGDKYDLVAIFDADQRPNEDFFKQVLPYFSDPKVAFVQVPQNYSEINSGIALGAKYQQEPFLRVIMRGRSMYSAFSLGSGTVFRISVLKEVGYFSEKSITEDAATSIKIHEKGYKSVYADTQLIWYGEPPQDLNAYLIQQSRWSFGYFQLTREIIFSNLDFQRFFDYFSGTLYWLKEGPITLIEFLAPIFFLLFRIPIIKMNPLVYLAAYIPYLVFSIALFVFATKDKAEYGIKGFYYHQVVEYSEFPIITLSFISWIMRKRTQFKVTPKGTRKFDFRLLLPHIVILSLLIISDILGFIWLYSATSPNLTYAIAINIFWASYQIPFLLGTLIIPSRFNKETRYTSMGKVNDQYSDYLSNWQSQVL</sequence>
<feature type="transmembrane region" description="Helical" evidence="12">
    <location>
        <begin position="429"/>
        <end position="453"/>
    </location>
</feature>
<dbReference type="AlphaFoldDB" id="A0AAE3FM03"/>
<reference evidence="14" key="1">
    <citation type="submission" date="2022-05" db="EMBL/GenBank/DDBJ databases">
        <title>Metagenome Sequencing of an Archaeal-Dominated Microbial Community from a Hot Spring at the Los Azufres Geothermal Field, Mexico.</title>
        <authorList>
            <person name="Marin-Paredes R."/>
            <person name="Martinez-Romero E."/>
            <person name="Servin-Garciduenas L.E."/>
        </authorList>
    </citation>
    <scope>NUCLEOTIDE SEQUENCE</scope>
    <source>
        <strain evidence="14">AZ1-454</strain>
    </source>
</reference>
<evidence type="ECO:0000313" key="14">
    <source>
        <dbReference type="EMBL" id="MCL7344687.1"/>
    </source>
</evidence>
<gene>
    <name evidence="14" type="ORF">TQ35_008970</name>
</gene>
<evidence type="ECO:0000256" key="2">
    <source>
        <dbReference type="ARBA" id="ARBA00005001"/>
    </source>
</evidence>
<feature type="transmembrane region" description="Helical" evidence="12">
    <location>
        <begin position="7"/>
        <end position="24"/>
    </location>
</feature>
<keyword evidence="8 14" id="KW-0808">Transferase</keyword>
<evidence type="ECO:0000256" key="8">
    <source>
        <dbReference type="ARBA" id="ARBA00022679"/>
    </source>
</evidence>
<evidence type="ECO:0000256" key="6">
    <source>
        <dbReference type="ARBA" id="ARBA00022519"/>
    </source>
</evidence>
<evidence type="ECO:0000256" key="3">
    <source>
        <dbReference type="ARBA" id="ARBA00009337"/>
    </source>
</evidence>
<feature type="transmembrane region" description="Helical" evidence="12">
    <location>
        <begin position="221"/>
        <end position="238"/>
    </location>
</feature>
<evidence type="ECO:0000256" key="11">
    <source>
        <dbReference type="ARBA" id="ARBA00023136"/>
    </source>
</evidence>
<comment type="caution">
    <text evidence="14">The sequence shown here is derived from an EMBL/GenBank/DDBJ whole genome shotgun (WGS) entry which is preliminary data.</text>
</comment>
<feature type="transmembrane region" description="Helical" evidence="12">
    <location>
        <begin position="386"/>
        <end position="408"/>
    </location>
</feature>
<comment type="pathway">
    <text evidence="2">Glycan metabolism; osmoregulated periplasmic glucan (OPG) biosynthesis.</text>
</comment>
<feature type="transmembrane region" description="Helical" evidence="12">
    <location>
        <begin position="354"/>
        <end position="374"/>
    </location>
</feature>
<evidence type="ECO:0000256" key="4">
    <source>
        <dbReference type="ARBA" id="ARBA00020585"/>
    </source>
</evidence>
<keyword evidence="7 14" id="KW-0328">Glycosyltransferase</keyword>
<organism evidence="14">
    <name type="scientific">Candidatus Aramenus sulfurataquae</name>
    <dbReference type="NCBI Taxonomy" id="1326980"/>
    <lineage>
        <taxon>Archaea</taxon>
        <taxon>Thermoproteota</taxon>
        <taxon>Thermoprotei</taxon>
        <taxon>Sulfolobales</taxon>
        <taxon>Sulfolobaceae</taxon>
        <taxon>Candidatus Aramenus</taxon>
    </lineage>
</organism>
<dbReference type="EMBL" id="JZWS02000024">
    <property type="protein sequence ID" value="MCL7344687.1"/>
    <property type="molecule type" value="Genomic_DNA"/>
</dbReference>
<accession>A0AAE3FM03</accession>
<dbReference type="Pfam" id="PF13632">
    <property type="entry name" value="Glyco_trans_2_3"/>
    <property type="match status" value="1"/>
</dbReference>
<protein>
    <recommendedName>
        <fullName evidence="4">Glucans biosynthesis glucosyltransferase H</fullName>
    </recommendedName>
</protein>
<keyword evidence="11 12" id="KW-0472">Membrane</keyword>
<keyword evidence="9 12" id="KW-0812">Transmembrane</keyword>
<feature type="transmembrane region" description="Helical" evidence="12">
    <location>
        <begin position="459"/>
        <end position="483"/>
    </location>
</feature>
<evidence type="ECO:0000256" key="9">
    <source>
        <dbReference type="ARBA" id="ARBA00022692"/>
    </source>
</evidence>
<dbReference type="PANTHER" id="PTHR43867:SF5">
    <property type="entry name" value="GLUCANS BIOSYNTHESIS GLUCOSYLTRANSFERASE H"/>
    <property type="match status" value="1"/>
</dbReference>
<keyword evidence="5" id="KW-1003">Cell membrane</keyword>
<evidence type="ECO:0000256" key="1">
    <source>
        <dbReference type="ARBA" id="ARBA00004429"/>
    </source>
</evidence>
<dbReference type="Gene3D" id="3.90.550.10">
    <property type="entry name" value="Spore Coat Polysaccharide Biosynthesis Protein SpsA, Chain A"/>
    <property type="match status" value="1"/>
</dbReference>
<comment type="similarity">
    <text evidence="3">Belongs to the glycosyltransferase 2 family. OpgH subfamily.</text>
</comment>
<feature type="transmembrane region" description="Helical" evidence="12">
    <location>
        <begin position="30"/>
        <end position="53"/>
    </location>
</feature>
<comment type="subcellular location">
    <subcellularLocation>
        <location evidence="1">Cell inner membrane</location>
        <topology evidence="1">Multi-pass membrane protein</topology>
    </subcellularLocation>
</comment>
<dbReference type="InterPro" id="IPR029044">
    <property type="entry name" value="Nucleotide-diphossugar_trans"/>
</dbReference>